<evidence type="ECO:0000256" key="3">
    <source>
        <dbReference type="ARBA" id="ARBA00022490"/>
    </source>
</evidence>
<dbReference type="NCBIfam" id="NF008954">
    <property type="entry name" value="PRK12296.1"/>
    <property type="match status" value="1"/>
</dbReference>
<dbReference type="PROSITE" id="PS51883">
    <property type="entry name" value="OBG"/>
    <property type="match status" value="1"/>
</dbReference>
<evidence type="ECO:0000256" key="2">
    <source>
        <dbReference type="ARBA" id="ARBA00007699"/>
    </source>
</evidence>
<feature type="region of interest" description="Disordered" evidence="9">
    <location>
        <begin position="422"/>
        <end position="442"/>
    </location>
</feature>
<dbReference type="NCBIfam" id="NF008956">
    <property type="entry name" value="PRK12299.1"/>
    <property type="match status" value="1"/>
</dbReference>
<dbReference type="AlphaFoldDB" id="A0A6J7R300"/>
<dbReference type="NCBIfam" id="TIGR02729">
    <property type="entry name" value="Obg_CgtA"/>
    <property type="match status" value="1"/>
</dbReference>
<dbReference type="PROSITE" id="PS51710">
    <property type="entry name" value="G_OBG"/>
    <property type="match status" value="1"/>
</dbReference>
<evidence type="ECO:0000256" key="6">
    <source>
        <dbReference type="ARBA" id="ARBA00022801"/>
    </source>
</evidence>
<dbReference type="Pfam" id="PF01018">
    <property type="entry name" value="GTP1_OBG"/>
    <property type="match status" value="1"/>
</dbReference>
<dbReference type="GO" id="GO:0000287">
    <property type="term" value="F:magnesium ion binding"/>
    <property type="evidence" value="ECO:0007669"/>
    <property type="project" value="InterPro"/>
</dbReference>
<dbReference type="PANTHER" id="PTHR11702">
    <property type="entry name" value="DEVELOPMENTALLY REGULATED GTP-BINDING PROTEIN-RELATED"/>
    <property type="match status" value="1"/>
</dbReference>
<dbReference type="InterPro" id="IPR006169">
    <property type="entry name" value="GTP1_OBG_dom"/>
</dbReference>
<dbReference type="InterPro" id="IPR036726">
    <property type="entry name" value="GTP1_OBG_dom_sf"/>
</dbReference>
<dbReference type="Pfam" id="PF01926">
    <property type="entry name" value="MMR_HSR1"/>
    <property type="match status" value="1"/>
</dbReference>
<evidence type="ECO:0000256" key="8">
    <source>
        <dbReference type="ARBA" id="ARBA00023134"/>
    </source>
</evidence>
<feature type="region of interest" description="Disordered" evidence="9">
    <location>
        <begin position="68"/>
        <end position="87"/>
    </location>
</feature>
<dbReference type="PROSITE" id="PS51881">
    <property type="entry name" value="OCT"/>
    <property type="match status" value="1"/>
</dbReference>
<comment type="cofactor">
    <cofactor evidence="1">
        <name>Mg(2+)</name>
        <dbReference type="ChEBI" id="CHEBI:18420"/>
    </cofactor>
</comment>
<evidence type="ECO:0000313" key="14">
    <source>
        <dbReference type="EMBL" id="CAB4861521.1"/>
    </source>
</evidence>
<dbReference type="InterPro" id="IPR006073">
    <property type="entry name" value="GTP-bd"/>
</dbReference>
<dbReference type="NCBIfam" id="NF008955">
    <property type="entry name" value="PRK12297.1"/>
    <property type="match status" value="1"/>
</dbReference>
<dbReference type="SUPFAM" id="SSF102741">
    <property type="entry name" value="Obg GTP-binding protein C-terminal domain"/>
    <property type="match status" value="1"/>
</dbReference>
<evidence type="ECO:0000313" key="13">
    <source>
        <dbReference type="EMBL" id="CAB4827638.1"/>
    </source>
</evidence>
<dbReference type="GO" id="GO:0005525">
    <property type="term" value="F:GTP binding"/>
    <property type="evidence" value="ECO:0007669"/>
    <property type="project" value="UniProtKB-KW"/>
</dbReference>
<keyword evidence="8" id="KW-0342">GTP-binding</keyword>
<dbReference type="InterPro" id="IPR036346">
    <property type="entry name" value="GTP-bd_prot_GTP1/OBG_C_sf"/>
</dbReference>
<dbReference type="InterPro" id="IPR031167">
    <property type="entry name" value="G_OBG"/>
</dbReference>
<evidence type="ECO:0000256" key="7">
    <source>
        <dbReference type="ARBA" id="ARBA00022842"/>
    </source>
</evidence>
<keyword evidence="5" id="KW-0547">Nucleotide-binding</keyword>
<dbReference type="Gene3D" id="3.30.300.350">
    <property type="entry name" value="GTP-binding protein OBG, C-terminal domain"/>
    <property type="match status" value="1"/>
</dbReference>
<dbReference type="EMBL" id="CAFABE010000033">
    <property type="protein sequence ID" value="CAB4827638.1"/>
    <property type="molecule type" value="Genomic_DNA"/>
</dbReference>
<keyword evidence="3" id="KW-0963">Cytoplasm</keyword>
<evidence type="ECO:0000256" key="5">
    <source>
        <dbReference type="ARBA" id="ARBA00022741"/>
    </source>
</evidence>
<evidence type="ECO:0000256" key="1">
    <source>
        <dbReference type="ARBA" id="ARBA00001946"/>
    </source>
</evidence>
<name>A0A6J7R300_9ZZZZ</name>
<feature type="domain" description="OCT" evidence="11">
    <location>
        <begin position="340"/>
        <end position="418"/>
    </location>
</feature>
<dbReference type="FunFam" id="2.70.210.12:FF:000001">
    <property type="entry name" value="GTPase Obg"/>
    <property type="match status" value="1"/>
</dbReference>
<dbReference type="InterPro" id="IPR015349">
    <property type="entry name" value="OCT_dom"/>
</dbReference>
<evidence type="ECO:0000259" key="10">
    <source>
        <dbReference type="PROSITE" id="PS51710"/>
    </source>
</evidence>
<dbReference type="Pfam" id="PF09269">
    <property type="entry name" value="DUF1967"/>
    <property type="match status" value="1"/>
</dbReference>
<reference evidence="15" key="1">
    <citation type="submission" date="2020-05" db="EMBL/GenBank/DDBJ databases">
        <authorList>
            <person name="Chiriac C."/>
            <person name="Salcher M."/>
            <person name="Ghai R."/>
            <person name="Kavagutti S V."/>
        </authorList>
    </citation>
    <scope>NUCLEOTIDE SEQUENCE</scope>
</reference>
<keyword evidence="7" id="KW-0460">Magnesium</keyword>
<dbReference type="InterPro" id="IPR006074">
    <property type="entry name" value="GTP1-OBG_CS"/>
</dbReference>
<dbReference type="Gene3D" id="2.70.210.12">
    <property type="entry name" value="GTP1/OBG domain"/>
    <property type="match status" value="1"/>
</dbReference>
<keyword evidence="6" id="KW-0378">Hydrolase</keyword>
<keyword evidence="4" id="KW-0479">Metal-binding</keyword>
<protein>
    <submittedName>
        <fullName evidence="15">Unannotated protein</fullName>
    </submittedName>
</protein>
<dbReference type="PROSITE" id="PS00905">
    <property type="entry name" value="GTP1_OBG"/>
    <property type="match status" value="1"/>
</dbReference>
<dbReference type="EMBL" id="CAFBLT010000001">
    <property type="protein sequence ID" value="CAB4861521.1"/>
    <property type="molecule type" value="Genomic_DNA"/>
</dbReference>
<organism evidence="15">
    <name type="scientific">freshwater metagenome</name>
    <dbReference type="NCBI Taxonomy" id="449393"/>
    <lineage>
        <taxon>unclassified sequences</taxon>
        <taxon>metagenomes</taxon>
        <taxon>ecological metagenomes</taxon>
    </lineage>
</organism>
<feature type="domain" description="Obg" evidence="12">
    <location>
        <begin position="2"/>
        <end position="159"/>
    </location>
</feature>
<dbReference type="Gene3D" id="3.40.50.300">
    <property type="entry name" value="P-loop containing nucleotide triphosphate hydrolases"/>
    <property type="match status" value="1"/>
</dbReference>
<evidence type="ECO:0000259" key="12">
    <source>
        <dbReference type="PROSITE" id="PS51883"/>
    </source>
</evidence>
<comment type="similarity">
    <text evidence="2">Belongs to the TRAFAC class OBG-HflX-like GTPase superfamily. OBG GTPase family.</text>
</comment>
<gene>
    <name evidence="13" type="ORF">UFOPK3164_00868</name>
    <name evidence="14" type="ORF">UFOPK3427_00216</name>
    <name evidence="15" type="ORF">UFOPK4112_01025</name>
</gene>
<sequence>MAEFVDEAQLHAKAGDGGAGSVSFRREAHVDKGGPDGGDGGRGGDVWLVADRNQASLLGFRDHPFRRAENGVHGSGKKRHGASGSDTVVPVPVGTVVKSLAGELLCDLSVEGDRWLCAEGGRGGHGNARFLSNRRRAPRFAEQGEDGQELWFDLVLKLVADVALVGYPNVGKSTLIASISAAKPKIADYPFTTLLPNLGVVRYGSRDDAVEYVVADIPGLIEGAAEGKGLGHLFLRHIERARVLVILLDLSDPGGVTPEQQCAVLLDELGRYQPSLLERPRLLVGSRADMASGDMDTSFCDLVISSVTRQGLDELIRQAATLVAEARATQVSVQESEIRVHRPAKEGIVVERQDDGAYVVRGRAAERAVRLSDLTDDGALDEAVRRLEKLGVDRMLSRAGVHEGDRVIVGDLEFSWWRDQASEGLDPSSLPRRPQRKKRAAS</sequence>
<dbReference type="NCBIfam" id="TIGR03595">
    <property type="entry name" value="Obg_CgtA_exten"/>
    <property type="match status" value="1"/>
</dbReference>
<accession>A0A6J7R300</accession>
<dbReference type="GO" id="GO:0003924">
    <property type="term" value="F:GTPase activity"/>
    <property type="evidence" value="ECO:0007669"/>
    <property type="project" value="InterPro"/>
</dbReference>
<dbReference type="InterPro" id="IPR014100">
    <property type="entry name" value="GTP-bd_Obg/CgtA"/>
</dbReference>
<dbReference type="InterPro" id="IPR045086">
    <property type="entry name" value="OBG_GTPase"/>
</dbReference>
<dbReference type="InterPro" id="IPR027417">
    <property type="entry name" value="P-loop_NTPase"/>
</dbReference>
<feature type="domain" description="OBG-type G" evidence="10">
    <location>
        <begin position="160"/>
        <end position="324"/>
    </location>
</feature>
<dbReference type="SUPFAM" id="SSF52540">
    <property type="entry name" value="P-loop containing nucleoside triphosphate hydrolases"/>
    <property type="match status" value="1"/>
</dbReference>
<evidence type="ECO:0000256" key="4">
    <source>
        <dbReference type="ARBA" id="ARBA00022723"/>
    </source>
</evidence>
<evidence type="ECO:0000313" key="15">
    <source>
        <dbReference type="EMBL" id="CAB5022863.1"/>
    </source>
</evidence>
<feature type="compositionally biased region" description="Basic residues" evidence="9">
    <location>
        <begin position="433"/>
        <end position="442"/>
    </location>
</feature>
<dbReference type="EMBL" id="CAFBPM010000009">
    <property type="protein sequence ID" value="CAB5022863.1"/>
    <property type="molecule type" value="Genomic_DNA"/>
</dbReference>
<proteinExistence type="inferred from homology"/>
<dbReference type="PRINTS" id="PR00326">
    <property type="entry name" value="GTP1OBG"/>
</dbReference>
<evidence type="ECO:0000259" key="11">
    <source>
        <dbReference type="PROSITE" id="PS51881"/>
    </source>
</evidence>
<dbReference type="CDD" id="cd01898">
    <property type="entry name" value="Obg"/>
    <property type="match status" value="1"/>
</dbReference>
<dbReference type="PANTHER" id="PTHR11702:SF31">
    <property type="entry name" value="MITOCHONDRIAL RIBOSOME-ASSOCIATED GTPASE 2"/>
    <property type="match status" value="1"/>
</dbReference>
<dbReference type="SUPFAM" id="SSF82051">
    <property type="entry name" value="Obg GTP-binding protein N-terminal domain"/>
    <property type="match status" value="1"/>
</dbReference>
<dbReference type="HAMAP" id="MF_01454">
    <property type="entry name" value="GTPase_Obg"/>
    <property type="match status" value="1"/>
</dbReference>
<evidence type="ECO:0000256" key="9">
    <source>
        <dbReference type="SAM" id="MobiDB-lite"/>
    </source>
</evidence>